<dbReference type="InterPro" id="IPR052797">
    <property type="entry name" value="RegFact_GeneExpr_CellDeath"/>
</dbReference>
<dbReference type="InterPro" id="IPR013087">
    <property type="entry name" value="Znf_C2H2_type"/>
</dbReference>
<keyword evidence="1" id="KW-0479">Metal-binding</keyword>
<protein>
    <submittedName>
        <fullName evidence="3">Zinc finger protein</fullName>
    </submittedName>
</protein>
<dbReference type="PANTHER" id="PTHR33936">
    <property type="entry name" value="PROTEIN CBG17840"/>
    <property type="match status" value="1"/>
</dbReference>
<dbReference type="Proteomes" id="UP001307889">
    <property type="component" value="Chromosome 1"/>
</dbReference>
<dbReference type="EMBL" id="AP028909">
    <property type="protein sequence ID" value="BES88765.1"/>
    <property type="molecule type" value="Genomic_DNA"/>
</dbReference>
<sequence>MSSGTIQVGNASGAIECQACGKAYSLHKNLLKHFRNKHGPVKPLRVRKNEKAESVICEFCDYKTSTKSAMQCHKKVHKTGVPQVCPLCSVKFGKQELYKHFESDHSIELREEKMEFSSESEFLSWKAKIEKDSVCYFPLKHTYTIKSDASTFRKFACHRDGVFKTHGKNMRNLKKCGSVKMGGHCPASMLVKRFQAGNVSVRFCGTHVGHSMKDIGRVRLSHQEREELAQKIASGVPFNMILDSARNSVSISADLEPRHLLTLKDLHNIKRDFNLQNNIVRHTNDFTGVESWNEGDFDFEEVVIHENPQAVQQDGLEECLIGPSSNRQSEEFNLEKAEKHLTDLFRTVLKKARKAEDITLVEEALKSLSDTLDARNRCHSALSSP</sequence>
<evidence type="ECO:0000313" key="4">
    <source>
        <dbReference type="Proteomes" id="UP001307889"/>
    </source>
</evidence>
<evidence type="ECO:0000256" key="1">
    <source>
        <dbReference type="PROSITE-ProRule" id="PRU00042"/>
    </source>
</evidence>
<reference evidence="3 4" key="1">
    <citation type="submission" date="2023-09" db="EMBL/GenBank/DDBJ databases">
        <title>Nesidiocoris tenuis whole genome shotgun sequence.</title>
        <authorList>
            <person name="Shibata T."/>
            <person name="Shimoda M."/>
            <person name="Kobayashi T."/>
            <person name="Uehara T."/>
        </authorList>
    </citation>
    <scope>NUCLEOTIDE SEQUENCE [LARGE SCALE GENOMIC DNA]</scope>
    <source>
        <strain evidence="3 4">Japan</strain>
    </source>
</reference>
<gene>
    <name evidence="3" type="ORF">NTJ_01573</name>
</gene>
<proteinExistence type="predicted"/>
<dbReference type="PROSITE" id="PS00028">
    <property type="entry name" value="ZINC_FINGER_C2H2_1"/>
    <property type="match status" value="1"/>
</dbReference>
<dbReference type="PROSITE" id="PS50157">
    <property type="entry name" value="ZINC_FINGER_C2H2_2"/>
    <property type="match status" value="1"/>
</dbReference>
<keyword evidence="1" id="KW-0863">Zinc-finger</keyword>
<feature type="domain" description="C2H2-type" evidence="2">
    <location>
        <begin position="15"/>
        <end position="43"/>
    </location>
</feature>
<evidence type="ECO:0000259" key="2">
    <source>
        <dbReference type="PROSITE" id="PS50157"/>
    </source>
</evidence>
<keyword evidence="1" id="KW-0862">Zinc</keyword>
<organism evidence="3 4">
    <name type="scientific">Nesidiocoris tenuis</name>
    <dbReference type="NCBI Taxonomy" id="355587"/>
    <lineage>
        <taxon>Eukaryota</taxon>
        <taxon>Metazoa</taxon>
        <taxon>Ecdysozoa</taxon>
        <taxon>Arthropoda</taxon>
        <taxon>Hexapoda</taxon>
        <taxon>Insecta</taxon>
        <taxon>Pterygota</taxon>
        <taxon>Neoptera</taxon>
        <taxon>Paraneoptera</taxon>
        <taxon>Hemiptera</taxon>
        <taxon>Heteroptera</taxon>
        <taxon>Panheteroptera</taxon>
        <taxon>Cimicomorpha</taxon>
        <taxon>Miridae</taxon>
        <taxon>Dicyphina</taxon>
        <taxon>Nesidiocoris</taxon>
    </lineage>
</organism>
<evidence type="ECO:0000313" key="3">
    <source>
        <dbReference type="EMBL" id="BES88765.1"/>
    </source>
</evidence>
<dbReference type="Gene3D" id="3.30.160.60">
    <property type="entry name" value="Classic Zinc Finger"/>
    <property type="match status" value="1"/>
</dbReference>
<accession>A0ABN7A8X8</accession>
<keyword evidence="4" id="KW-1185">Reference proteome</keyword>
<dbReference type="SMART" id="SM00355">
    <property type="entry name" value="ZnF_C2H2"/>
    <property type="match status" value="3"/>
</dbReference>
<dbReference type="PANTHER" id="PTHR33936:SF24">
    <property type="entry name" value="C2H2-TYPE DOMAIN-CONTAINING PROTEIN"/>
    <property type="match status" value="1"/>
</dbReference>
<name>A0ABN7A8X8_9HEMI</name>